<evidence type="ECO:0000313" key="1">
    <source>
        <dbReference type="EMBL" id="KAI3362531.1"/>
    </source>
</evidence>
<evidence type="ECO:0000313" key="2">
    <source>
        <dbReference type="Proteomes" id="UP000831701"/>
    </source>
</evidence>
<organism evidence="1 2">
    <name type="scientific">Scortum barcoo</name>
    <name type="common">barcoo grunter</name>
    <dbReference type="NCBI Taxonomy" id="214431"/>
    <lineage>
        <taxon>Eukaryota</taxon>
        <taxon>Metazoa</taxon>
        <taxon>Chordata</taxon>
        <taxon>Craniata</taxon>
        <taxon>Vertebrata</taxon>
        <taxon>Euteleostomi</taxon>
        <taxon>Actinopterygii</taxon>
        <taxon>Neopterygii</taxon>
        <taxon>Teleostei</taxon>
        <taxon>Neoteleostei</taxon>
        <taxon>Acanthomorphata</taxon>
        <taxon>Eupercaria</taxon>
        <taxon>Centrarchiformes</taxon>
        <taxon>Terapontoidei</taxon>
        <taxon>Terapontidae</taxon>
        <taxon>Scortum</taxon>
    </lineage>
</organism>
<dbReference type="Proteomes" id="UP000831701">
    <property type="component" value="Chromosome 15"/>
</dbReference>
<keyword evidence="2" id="KW-1185">Reference proteome</keyword>
<gene>
    <name evidence="1" type="ORF">L3Q82_012833</name>
</gene>
<sequence length="165" mass="18684">MTVCDDRGGEEERRRRRGEEGGGRRREGGKEVGKERRRRKERKEGRRRWSPEKESALRDCFNTTVWDVLMNPHGEDIEGMTHCLTDYLNFCADVVSPVKTVRCYPNNKPWVTREVKTVLNKKKGCLQEQRQGGHESSTAGGETLCEGSQGQLQEKGGAEAEGTTT</sequence>
<reference evidence="1" key="1">
    <citation type="submission" date="2022-04" db="EMBL/GenBank/DDBJ databases">
        <title>Jade perch genome.</title>
        <authorList>
            <person name="Chao B."/>
        </authorList>
    </citation>
    <scope>NUCLEOTIDE SEQUENCE</scope>
    <source>
        <strain evidence="1">CB-2022</strain>
    </source>
</reference>
<protein>
    <submittedName>
        <fullName evidence="1">Uncharacterized protein</fullName>
    </submittedName>
</protein>
<proteinExistence type="predicted"/>
<name>A0ACB8W3S0_9TELE</name>
<accession>A0ACB8W3S0</accession>
<dbReference type="EMBL" id="CM041545">
    <property type="protein sequence ID" value="KAI3362531.1"/>
    <property type="molecule type" value="Genomic_DNA"/>
</dbReference>
<comment type="caution">
    <text evidence="1">The sequence shown here is derived from an EMBL/GenBank/DDBJ whole genome shotgun (WGS) entry which is preliminary data.</text>
</comment>